<reference evidence="1 2" key="1">
    <citation type="submission" date="2018-09" db="EMBL/GenBank/DDBJ databases">
        <title>Genomic investigation of the strawberry pathogen Phytophthora fragariae indicates pathogenicity is determined by transcriptional variation in three key races.</title>
        <authorList>
            <person name="Adams T.M."/>
            <person name="Armitage A.D."/>
            <person name="Sobczyk M.K."/>
            <person name="Bates H.J."/>
            <person name="Dunwell J.M."/>
            <person name="Nellist C.F."/>
            <person name="Harrison R.J."/>
        </authorList>
    </citation>
    <scope>NUCLEOTIDE SEQUENCE [LARGE SCALE GENOMIC DNA]</scope>
    <source>
        <strain evidence="1 2">NOV-77</strain>
    </source>
</reference>
<gene>
    <name evidence="1" type="ORF">PF008_g17873</name>
</gene>
<dbReference type="AlphaFoldDB" id="A0A6G0R7D6"/>
<comment type="caution">
    <text evidence="1">The sequence shown here is derived from an EMBL/GenBank/DDBJ whole genome shotgun (WGS) entry which is preliminary data.</text>
</comment>
<evidence type="ECO:0000313" key="1">
    <source>
        <dbReference type="EMBL" id="KAE9321158.1"/>
    </source>
</evidence>
<sequence length="39" mass="3969">MKSCKSNPPSDLGGADARFVVATALVGLVFAKDTAFLGL</sequence>
<dbReference type="EMBL" id="QXFY01001319">
    <property type="protein sequence ID" value="KAE9321158.1"/>
    <property type="molecule type" value="Genomic_DNA"/>
</dbReference>
<protein>
    <submittedName>
        <fullName evidence="1">Uncharacterized protein</fullName>
    </submittedName>
</protein>
<proteinExistence type="predicted"/>
<name>A0A6G0R7D6_9STRA</name>
<accession>A0A6G0R7D6</accession>
<dbReference type="Proteomes" id="UP000486351">
    <property type="component" value="Unassembled WGS sequence"/>
</dbReference>
<evidence type="ECO:0000313" key="2">
    <source>
        <dbReference type="Proteomes" id="UP000486351"/>
    </source>
</evidence>
<organism evidence="1 2">
    <name type="scientific">Phytophthora fragariae</name>
    <dbReference type="NCBI Taxonomy" id="53985"/>
    <lineage>
        <taxon>Eukaryota</taxon>
        <taxon>Sar</taxon>
        <taxon>Stramenopiles</taxon>
        <taxon>Oomycota</taxon>
        <taxon>Peronosporomycetes</taxon>
        <taxon>Peronosporales</taxon>
        <taxon>Peronosporaceae</taxon>
        <taxon>Phytophthora</taxon>
    </lineage>
</organism>